<proteinExistence type="predicted"/>
<comment type="caution">
    <text evidence="2">The sequence shown here is derived from an EMBL/GenBank/DDBJ whole genome shotgun (WGS) entry which is preliminary data.</text>
</comment>
<name>A0A8T1ARJ9_9STRA</name>
<accession>A0A8T1ARJ9</accession>
<sequence>MHPHPDSGSTPIQSRVCALQTQAMSKEGFLLLHDEGRRSHIYYCVLGEGKLQFYTKRDRGVMVREVILSRSRLKVRGIPDVDGRGCPYSFSVRLQRSRIRDGRVLVYGTPVLLVMSAPTWGERKAWGNAIHAWQRNYWGEPQHKALGLAPDELEVFFETQFKALQMVLQTAVPESIKQEGGRPKKQRATAAAAAAVAVPKVLFGRAQAVKKVGNKMSKKLREKAVTFSLPPMGLSVSTSVPTV</sequence>
<feature type="domain" description="PH" evidence="1">
    <location>
        <begin position="23"/>
        <end position="135"/>
    </location>
</feature>
<organism evidence="2 3">
    <name type="scientific">Phytophthora cactorum</name>
    <dbReference type="NCBI Taxonomy" id="29920"/>
    <lineage>
        <taxon>Eukaryota</taxon>
        <taxon>Sar</taxon>
        <taxon>Stramenopiles</taxon>
        <taxon>Oomycota</taxon>
        <taxon>Peronosporomycetes</taxon>
        <taxon>Peronosporales</taxon>
        <taxon>Peronosporaceae</taxon>
        <taxon>Phytophthora</taxon>
    </lineage>
</organism>
<gene>
    <name evidence="2" type="ORF">PC115_g21101</name>
</gene>
<dbReference type="InterPro" id="IPR011993">
    <property type="entry name" value="PH-like_dom_sf"/>
</dbReference>
<protein>
    <recommendedName>
        <fullName evidence="1">PH domain-containing protein</fullName>
    </recommendedName>
</protein>
<evidence type="ECO:0000259" key="1">
    <source>
        <dbReference type="PROSITE" id="PS50003"/>
    </source>
</evidence>
<evidence type="ECO:0000313" key="2">
    <source>
        <dbReference type="EMBL" id="KAG2885113.1"/>
    </source>
</evidence>
<dbReference type="Proteomes" id="UP000774804">
    <property type="component" value="Unassembled WGS sequence"/>
</dbReference>
<dbReference type="PROSITE" id="PS50003">
    <property type="entry name" value="PH_DOMAIN"/>
    <property type="match status" value="1"/>
</dbReference>
<dbReference type="VEuPathDB" id="FungiDB:PC110_g21361"/>
<reference evidence="2" key="1">
    <citation type="submission" date="2018-10" db="EMBL/GenBank/DDBJ databases">
        <title>Effector identification in a new, highly contiguous assembly of the strawberry crown rot pathogen Phytophthora cactorum.</title>
        <authorList>
            <person name="Armitage A.D."/>
            <person name="Nellist C.F."/>
            <person name="Bates H."/>
            <person name="Vickerstaff R.J."/>
            <person name="Harrison R.J."/>
        </authorList>
    </citation>
    <scope>NUCLEOTIDE SEQUENCE</scope>
    <source>
        <strain evidence="2">4032</strain>
    </source>
</reference>
<dbReference type="AlphaFoldDB" id="A0A8T1ARJ9"/>
<evidence type="ECO:0000313" key="3">
    <source>
        <dbReference type="Proteomes" id="UP000774804"/>
    </source>
</evidence>
<dbReference type="EMBL" id="RCMI01001437">
    <property type="protein sequence ID" value="KAG2885113.1"/>
    <property type="molecule type" value="Genomic_DNA"/>
</dbReference>
<dbReference type="SUPFAM" id="SSF50729">
    <property type="entry name" value="PH domain-like"/>
    <property type="match status" value="1"/>
</dbReference>
<dbReference type="InterPro" id="IPR001849">
    <property type="entry name" value="PH_domain"/>
</dbReference>
<dbReference type="Gene3D" id="2.30.29.30">
    <property type="entry name" value="Pleckstrin-homology domain (PH domain)/Phosphotyrosine-binding domain (PTB)"/>
    <property type="match status" value="1"/>
</dbReference>